<evidence type="ECO:0000259" key="5">
    <source>
        <dbReference type="Pfam" id="PF05667"/>
    </source>
</evidence>
<dbReference type="Proteomes" id="UP000694866">
    <property type="component" value="Unplaced"/>
</dbReference>
<evidence type="ECO:0000313" key="8">
    <source>
        <dbReference type="RefSeq" id="XP_011311371.1"/>
    </source>
</evidence>
<dbReference type="PANTHER" id="PTHR15668:SF4">
    <property type="entry name" value="COILED-COIL DOMAIN-CONTAINING PROTEIN 22"/>
    <property type="match status" value="1"/>
</dbReference>
<name>A0A9R1U8U9_9HYME</name>
<accession>A0A9R1U8U9</accession>
<dbReference type="RefSeq" id="XP_011311371.1">
    <property type="nucleotide sequence ID" value="XM_011313069.1"/>
</dbReference>
<dbReference type="OrthoDB" id="10266736at2759"/>
<dbReference type="InterPro" id="IPR008530">
    <property type="entry name" value="CCDC22"/>
</dbReference>
<dbReference type="GeneID" id="105271492"/>
<comment type="similarity">
    <text evidence="1">Belongs to the CCDC22 family.</text>
</comment>
<feature type="compositionally biased region" description="Basic and acidic residues" evidence="4">
    <location>
        <begin position="249"/>
        <end position="262"/>
    </location>
</feature>
<evidence type="ECO:0000256" key="3">
    <source>
        <dbReference type="SAM" id="Coils"/>
    </source>
</evidence>
<dbReference type="PANTHER" id="PTHR15668">
    <property type="entry name" value="JM1 PROTEIN"/>
    <property type="match status" value="1"/>
</dbReference>
<evidence type="ECO:0000256" key="1">
    <source>
        <dbReference type="ARBA" id="ARBA00006438"/>
    </source>
</evidence>
<dbReference type="GO" id="GO:0097602">
    <property type="term" value="F:cullin family protein binding"/>
    <property type="evidence" value="ECO:0007669"/>
    <property type="project" value="TreeGrafter"/>
</dbReference>
<evidence type="ECO:0000313" key="7">
    <source>
        <dbReference type="Proteomes" id="UP000694866"/>
    </source>
</evidence>
<organism evidence="7 8">
    <name type="scientific">Fopius arisanus</name>
    <dbReference type="NCBI Taxonomy" id="64838"/>
    <lineage>
        <taxon>Eukaryota</taxon>
        <taxon>Metazoa</taxon>
        <taxon>Ecdysozoa</taxon>
        <taxon>Arthropoda</taxon>
        <taxon>Hexapoda</taxon>
        <taxon>Insecta</taxon>
        <taxon>Pterygota</taxon>
        <taxon>Neoptera</taxon>
        <taxon>Endopterygota</taxon>
        <taxon>Hymenoptera</taxon>
        <taxon>Apocrita</taxon>
        <taxon>Ichneumonoidea</taxon>
        <taxon>Braconidae</taxon>
        <taxon>Opiinae</taxon>
        <taxon>Fopius</taxon>
    </lineage>
</organism>
<dbReference type="GO" id="GO:2000060">
    <property type="term" value="P:positive regulation of ubiquitin-dependent protein catabolic process"/>
    <property type="evidence" value="ECO:0007669"/>
    <property type="project" value="TreeGrafter"/>
</dbReference>
<dbReference type="Pfam" id="PF05667">
    <property type="entry name" value="CCDC22_CC"/>
    <property type="match status" value="1"/>
</dbReference>
<dbReference type="InterPro" id="IPR048348">
    <property type="entry name" value="CCDC22_CC"/>
</dbReference>
<protein>
    <recommendedName>
        <fullName evidence="2">Coiled-coil domain-containing protein 22 homolog</fullName>
    </recommendedName>
</protein>
<sequence length="578" mass="66489">MMEEVDNIIIHSLRQIGCDIDDNITNLGGFTTDLVVDATVRCLEVIRPGLGISRILPANMAARFRVGASLAQACSELGYRGDIGYQTFLYSSETDLRRVLMFLTEKLPKETDKTSTEPTSKLEVLEKAVASVLQKQLSMPWLPHYCHRSRNEGYPSTPYRAVDLDLDNPHLEYQDCGAYQQSVPELVDQECLIPSIVSRTSNLLYSRPSNIIERLEWLKKLPEPNESPSDERIASRFTLNERLQHQTSKRIEETEEIERRPELASTPSEASAPSREERKMLEVEGLKADCEKMRIEVETMGNDLGKLEIQLSQLRTKRQEEERELEVREEQRRIKARTYDLLEDGDNNVVKLEGVIEAGRNKLIHLATQWEKHRAPLIKQYRDEREKHSAKTSTSQKKLDELRILRDKERELMEECHVKDQQYAQLMAEVQKLPKDVNRSAYTQRILEIINNVRKQRDEIDKVLGDTREIQKEINTLSGRLERSFTVVDELIFRDAKGNEASRRAYKLLATLHSDCSELVKLVEETGTTLREIRDLEEQIDSESTKNVGANLERITADLKQMRQETASLTAQIASKNS</sequence>
<evidence type="ECO:0000259" key="6">
    <source>
        <dbReference type="Pfam" id="PF21674"/>
    </source>
</evidence>
<feature type="coiled-coil region" evidence="3">
    <location>
        <begin position="304"/>
        <end position="331"/>
    </location>
</feature>
<gene>
    <name evidence="8" type="primary">LOC105271492</name>
</gene>
<dbReference type="KEGG" id="fas:105271492"/>
<feature type="coiled-coil region" evidence="3">
    <location>
        <begin position="533"/>
        <end position="572"/>
    </location>
</feature>
<keyword evidence="7" id="KW-1185">Reference proteome</keyword>
<evidence type="ECO:0000256" key="4">
    <source>
        <dbReference type="SAM" id="MobiDB-lite"/>
    </source>
</evidence>
<proteinExistence type="inferred from homology"/>
<dbReference type="InterPro" id="IPR048349">
    <property type="entry name" value="CCDC22_N"/>
</dbReference>
<reference evidence="8" key="1">
    <citation type="submission" date="2025-08" db="UniProtKB">
        <authorList>
            <consortium name="RefSeq"/>
        </authorList>
    </citation>
    <scope>IDENTIFICATION</scope>
    <source>
        <strain evidence="8">USDA-PBARC FA_bdor</strain>
        <tissue evidence="8">Whole organism</tissue>
    </source>
</reference>
<feature type="region of interest" description="Disordered" evidence="4">
    <location>
        <begin position="245"/>
        <end position="278"/>
    </location>
</feature>
<feature type="domain" description="CCDC22 coiled-coil" evidence="5">
    <location>
        <begin position="217"/>
        <end position="546"/>
    </location>
</feature>
<dbReference type="AlphaFoldDB" id="A0A9R1U8U9"/>
<feature type="domain" description="CCDC22 N-terminal" evidence="6">
    <location>
        <begin position="2"/>
        <end position="108"/>
    </location>
</feature>
<evidence type="ECO:0000256" key="2">
    <source>
        <dbReference type="ARBA" id="ARBA00017553"/>
    </source>
</evidence>
<dbReference type="Pfam" id="PF21674">
    <property type="entry name" value="CCDC22_N"/>
    <property type="match status" value="1"/>
</dbReference>
<keyword evidence="3" id="KW-0175">Coiled coil</keyword>